<proteinExistence type="predicted"/>
<sequence length="14" mass="1476">MLITIAACLLVVES</sequence>
<name>A0A0E9XRG7_ANGAN</name>
<dbReference type="EMBL" id="GBXM01003546">
    <property type="protein sequence ID" value="JAI05032.1"/>
    <property type="molecule type" value="Transcribed_RNA"/>
</dbReference>
<accession>A0A0E9XRG7</accession>
<evidence type="ECO:0000313" key="1">
    <source>
        <dbReference type="EMBL" id="JAI05032.1"/>
    </source>
</evidence>
<organism evidence="1">
    <name type="scientific">Anguilla anguilla</name>
    <name type="common">European freshwater eel</name>
    <name type="synonym">Muraena anguilla</name>
    <dbReference type="NCBI Taxonomy" id="7936"/>
    <lineage>
        <taxon>Eukaryota</taxon>
        <taxon>Metazoa</taxon>
        <taxon>Chordata</taxon>
        <taxon>Craniata</taxon>
        <taxon>Vertebrata</taxon>
        <taxon>Euteleostomi</taxon>
        <taxon>Actinopterygii</taxon>
        <taxon>Neopterygii</taxon>
        <taxon>Teleostei</taxon>
        <taxon>Anguilliformes</taxon>
        <taxon>Anguillidae</taxon>
        <taxon>Anguilla</taxon>
    </lineage>
</organism>
<reference evidence="1" key="1">
    <citation type="submission" date="2014-11" db="EMBL/GenBank/DDBJ databases">
        <authorList>
            <person name="Amaro Gonzalez C."/>
        </authorList>
    </citation>
    <scope>NUCLEOTIDE SEQUENCE</scope>
</reference>
<protein>
    <submittedName>
        <fullName evidence="1">Uncharacterized protein</fullName>
    </submittedName>
</protein>
<reference evidence="1" key="2">
    <citation type="journal article" date="2015" name="Fish Shellfish Immunol.">
        <title>Early steps in the European eel (Anguilla anguilla)-Vibrio vulnificus interaction in the gills: Role of the RtxA13 toxin.</title>
        <authorList>
            <person name="Callol A."/>
            <person name="Pajuelo D."/>
            <person name="Ebbesson L."/>
            <person name="Teles M."/>
            <person name="MacKenzie S."/>
            <person name="Amaro C."/>
        </authorList>
    </citation>
    <scope>NUCLEOTIDE SEQUENCE</scope>
</reference>